<sequence>MGEQQNIGLGTPALGGCVVGDPQQRTGGIPHAIEPLVRAVQGAALGHPGPPAFHCPQCKRAAPAGLTVCGSCGFHLVEEGG</sequence>
<proteinExistence type="predicted"/>
<accession>A0ABU0NHR8</accession>
<organism evidence="1 2">
    <name type="scientific">Streptomyces rishiriensis</name>
    <dbReference type="NCBI Taxonomy" id="68264"/>
    <lineage>
        <taxon>Bacteria</taxon>
        <taxon>Bacillati</taxon>
        <taxon>Actinomycetota</taxon>
        <taxon>Actinomycetes</taxon>
        <taxon>Kitasatosporales</taxon>
        <taxon>Streptomycetaceae</taxon>
        <taxon>Streptomyces</taxon>
    </lineage>
</organism>
<keyword evidence="2" id="KW-1185">Reference proteome</keyword>
<dbReference type="Proteomes" id="UP001230654">
    <property type="component" value="Unassembled WGS sequence"/>
</dbReference>
<reference evidence="1 2" key="1">
    <citation type="submission" date="2023-07" db="EMBL/GenBank/DDBJ databases">
        <title>Comparative genomics of wheat-associated soil bacteria to identify genetic determinants of phenazine resistance.</title>
        <authorList>
            <person name="Mouncey N."/>
        </authorList>
    </citation>
    <scope>NUCLEOTIDE SEQUENCE [LARGE SCALE GENOMIC DNA]</scope>
    <source>
        <strain evidence="1 2">B2I6</strain>
    </source>
</reference>
<gene>
    <name evidence="1" type="ORF">QF030_000836</name>
</gene>
<evidence type="ECO:0008006" key="3">
    <source>
        <dbReference type="Google" id="ProtNLM"/>
    </source>
</evidence>
<evidence type="ECO:0000313" key="1">
    <source>
        <dbReference type="EMBL" id="MDQ0578658.1"/>
    </source>
</evidence>
<protein>
    <recommendedName>
        <fullName evidence="3">Zinc ribbon domain-containing protein</fullName>
    </recommendedName>
</protein>
<dbReference type="EMBL" id="JAUSWV010000002">
    <property type="protein sequence ID" value="MDQ0578658.1"/>
    <property type="molecule type" value="Genomic_DNA"/>
</dbReference>
<name>A0ABU0NHR8_STRRH</name>
<evidence type="ECO:0000313" key="2">
    <source>
        <dbReference type="Proteomes" id="UP001230654"/>
    </source>
</evidence>
<comment type="caution">
    <text evidence="1">The sequence shown here is derived from an EMBL/GenBank/DDBJ whole genome shotgun (WGS) entry which is preliminary data.</text>
</comment>